<name>A0A0D6B5M3_RHOSU</name>
<reference evidence="2 3" key="1">
    <citation type="submission" date="2015-02" db="EMBL/GenBank/DDBJ databases">
        <title>Genome sequene of Rhodovulum sulfidophilum DSM 2351.</title>
        <authorList>
            <person name="Nagao N."/>
        </authorList>
    </citation>
    <scope>NUCLEOTIDE SEQUENCE [LARGE SCALE GENOMIC DNA]</scope>
    <source>
        <strain evidence="2 3">DSM 2351</strain>
    </source>
</reference>
<dbReference type="AlphaFoldDB" id="A0A0D6B5M3"/>
<accession>A0A0D6B5M3</accession>
<protein>
    <submittedName>
        <fullName evidence="2">ATP-dependent transcriptional regulator</fullName>
    </submittedName>
</protein>
<proteinExistence type="predicted"/>
<keyword evidence="1" id="KW-0732">Signal</keyword>
<evidence type="ECO:0000313" key="3">
    <source>
        <dbReference type="Proteomes" id="UP000064912"/>
    </source>
</evidence>
<dbReference type="eggNOG" id="ENOG502Z7V7">
    <property type="taxonomic scope" value="Bacteria"/>
</dbReference>
<dbReference type="EMBL" id="AP014800">
    <property type="protein sequence ID" value="BAQ70125.1"/>
    <property type="molecule type" value="Genomic_DNA"/>
</dbReference>
<dbReference type="KEGG" id="rsu:NHU_02980"/>
<gene>
    <name evidence="2" type="ORF">NHU_02980</name>
</gene>
<dbReference type="InterPro" id="IPR021323">
    <property type="entry name" value="DUF2927"/>
</dbReference>
<feature type="chain" id="PRO_5002300950" evidence="1">
    <location>
        <begin position="29"/>
        <end position="459"/>
    </location>
</feature>
<evidence type="ECO:0000256" key="1">
    <source>
        <dbReference type="SAM" id="SignalP"/>
    </source>
</evidence>
<dbReference type="Proteomes" id="UP000064912">
    <property type="component" value="Chromosome"/>
</dbReference>
<dbReference type="PATRIC" id="fig|35806.4.peg.3061"/>
<dbReference type="Pfam" id="PF11150">
    <property type="entry name" value="DUF2927"/>
    <property type="match status" value="1"/>
</dbReference>
<dbReference type="PROSITE" id="PS51257">
    <property type="entry name" value="PROKAR_LIPOPROTEIN"/>
    <property type="match status" value="1"/>
</dbReference>
<sequence>MSRHGARIGGFVLALALAGCTATGPDLAARHPPVPTDLPPMKTFASHRVTPPGRSNAAISRDFLDLAFRMESGRPLPYMTRFEEPITLRVAGPVPPAAEPDLAALLARLRREAGIDIRRVAADAGAKVTIQFLPRAKLQRLVPQAACFVVPRISSWDEYRRGRRSGEVDWTTLARRERVAIFIPGDVSPQEVRDCLHEELAQAIGPLNDLYRLPDSVFNDDNFHTVLTGFDMLILRAYYAPELGNGTTRQEAERVLPGLLARLNPRGGRIGVSGPPSPTPRAWIDAIETALGPRTSSSRRVTAARTAIEIARNQGWRDTRLAFSLFAFGRLSLNRNASEASLAAFLEAGKIYAANPVTRVQSAHVAMHIAAFALSGDRPQRAITLIDGHLADARSGENAALLASMLLMKAEALDMLGRDAEAGVTRRDALGWARYGFGSEDEIRARIAEIAWLNPARSD</sequence>
<organism evidence="2 3">
    <name type="scientific">Rhodovulum sulfidophilum</name>
    <name type="common">Rhodobacter sulfidophilus</name>
    <dbReference type="NCBI Taxonomy" id="35806"/>
    <lineage>
        <taxon>Bacteria</taxon>
        <taxon>Pseudomonadati</taxon>
        <taxon>Pseudomonadota</taxon>
        <taxon>Alphaproteobacteria</taxon>
        <taxon>Rhodobacterales</taxon>
        <taxon>Paracoccaceae</taxon>
        <taxon>Rhodovulum</taxon>
    </lineage>
</organism>
<evidence type="ECO:0000313" key="2">
    <source>
        <dbReference type="EMBL" id="BAQ70125.1"/>
    </source>
</evidence>
<feature type="signal peptide" evidence="1">
    <location>
        <begin position="1"/>
        <end position="28"/>
    </location>
</feature>